<dbReference type="InterPro" id="IPR009010">
    <property type="entry name" value="Asp_de-COase-like_dom_sf"/>
</dbReference>
<dbReference type="NCBIfam" id="TIGR01701">
    <property type="entry name" value="Fdhalpha-like"/>
    <property type="match status" value="1"/>
</dbReference>
<dbReference type="InterPro" id="IPR010046">
    <property type="entry name" value="Mopterin_OxRdtse_a_bac"/>
</dbReference>
<evidence type="ECO:0000256" key="1">
    <source>
        <dbReference type="ARBA" id="ARBA00001942"/>
    </source>
</evidence>
<dbReference type="OrthoDB" id="5287431at2"/>
<dbReference type="Pfam" id="PF00384">
    <property type="entry name" value="Molybdopterin"/>
    <property type="match status" value="1"/>
</dbReference>
<dbReference type="SUPFAM" id="SSF50692">
    <property type="entry name" value="ADC-like"/>
    <property type="match status" value="1"/>
</dbReference>
<organism evidence="12 13">
    <name type="scientific">Paraburkholderia lycopersici</name>
    <dbReference type="NCBI Taxonomy" id="416944"/>
    <lineage>
        <taxon>Bacteria</taxon>
        <taxon>Pseudomonadati</taxon>
        <taxon>Pseudomonadota</taxon>
        <taxon>Betaproteobacteria</taxon>
        <taxon>Burkholderiales</taxon>
        <taxon>Burkholderiaceae</taxon>
        <taxon>Paraburkholderia</taxon>
    </lineage>
</organism>
<dbReference type="Gene3D" id="3.40.50.740">
    <property type="match status" value="1"/>
</dbReference>
<dbReference type="GO" id="GO:1990204">
    <property type="term" value="C:oxidoreductase complex"/>
    <property type="evidence" value="ECO:0007669"/>
    <property type="project" value="UniProtKB-ARBA"/>
</dbReference>
<evidence type="ECO:0000256" key="6">
    <source>
        <dbReference type="ARBA" id="ARBA00022723"/>
    </source>
</evidence>
<comment type="cofactor">
    <cofactor evidence="2">
        <name>[4Fe-4S] cluster</name>
        <dbReference type="ChEBI" id="CHEBI:49883"/>
    </cofactor>
</comment>
<dbReference type="InterPro" id="IPR006656">
    <property type="entry name" value="Mopterin_OxRdtase"/>
</dbReference>
<feature type="domain" description="Molybdopterin oxidoreductase" evidence="10">
    <location>
        <begin position="122"/>
        <end position="502"/>
    </location>
</feature>
<keyword evidence="13" id="KW-1185">Reference proteome</keyword>
<keyword evidence="9" id="KW-0411">Iron-sulfur</keyword>
<protein>
    <submittedName>
        <fullName evidence="12">Oxidoreductase alpha (Molybdopterin) subunit</fullName>
    </submittedName>
</protein>
<keyword evidence="6" id="KW-0479">Metal-binding</keyword>
<gene>
    <name evidence="12" type="ORF">SAMN05421548_14212</name>
</gene>
<dbReference type="RefSeq" id="WP_092005705.1">
    <property type="nucleotide sequence ID" value="NZ_FMYQ01000042.1"/>
</dbReference>
<reference evidence="13" key="1">
    <citation type="submission" date="2016-09" db="EMBL/GenBank/DDBJ databases">
        <authorList>
            <person name="Varghese N."/>
            <person name="Submissions S."/>
        </authorList>
    </citation>
    <scope>NUCLEOTIDE SEQUENCE [LARGE SCALE GENOMIC DNA]</scope>
    <source>
        <strain evidence="13">TNe-862</strain>
    </source>
</reference>
<dbReference type="CDD" id="cd02767">
    <property type="entry name" value="MopB_ydeP"/>
    <property type="match status" value="1"/>
</dbReference>
<comment type="similarity">
    <text evidence="3">Belongs to the prokaryotic molybdopterin-containing oxidoreductase family.</text>
</comment>
<comment type="cofactor">
    <cofactor evidence="1">
        <name>Mo-bis(molybdopterin guanine dinucleotide)</name>
        <dbReference type="ChEBI" id="CHEBI:60539"/>
    </cofactor>
</comment>
<proteinExistence type="inferred from homology"/>
<keyword evidence="7" id="KW-0560">Oxidoreductase</keyword>
<dbReference type="PIRSF" id="PIRSF000144">
    <property type="entry name" value="CbbBc"/>
    <property type="match status" value="1"/>
</dbReference>
<dbReference type="InterPro" id="IPR006657">
    <property type="entry name" value="MoPterin_dinucl-bd_dom"/>
</dbReference>
<evidence type="ECO:0000256" key="8">
    <source>
        <dbReference type="ARBA" id="ARBA00023004"/>
    </source>
</evidence>
<dbReference type="InterPro" id="IPR037951">
    <property type="entry name" value="MopB_CT_YdeP"/>
</dbReference>
<dbReference type="PANTHER" id="PTHR43105">
    <property type="entry name" value="RESPIRATORY NITRATE REDUCTASE"/>
    <property type="match status" value="1"/>
</dbReference>
<keyword evidence="8" id="KW-0408">Iron</keyword>
<dbReference type="AlphaFoldDB" id="A0A1G7C208"/>
<evidence type="ECO:0000259" key="11">
    <source>
        <dbReference type="Pfam" id="PF01568"/>
    </source>
</evidence>
<name>A0A1G7C208_9BURK</name>
<dbReference type="GO" id="GO:0043546">
    <property type="term" value="F:molybdopterin cofactor binding"/>
    <property type="evidence" value="ECO:0007669"/>
    <property type="project" value="InterPro"/>
</dbReference>
<evidence type="ECO:0000256" key="4">
    <source>
        <dbReference type="ARBA" id="ARBA00022485"/>
    </source>
</evidence>
<keyword evidence="5" id="KW-0500">Molybdenum</keyword>
<dbReference type="GO" id="GO:0030151">
    <property type="term" value="F:molybdenum ion binding"/>
    <property type="evidence" value="ECO:0007669"/>
    <property type="project" value="InterPro"/>
</dbReference>
<dbReference type="GO" id="GO:0051539">
    <property type="term" value="F:4 iron, 4 sulfur cluster binding"/>
    <property type="evidence" value="ECO:0007669"/>
    <property type="project" value="UniProtKB-KW"/>
</dbReference>
<evidence type="ECO:0000313" key="13">
    <source>
        <dbReference type="Proteomes" id="UP000198908"/>
    </source>
</evidence>
<dbReference type="Pfam" id="PF01568">
    <property type="entry name" value="Molydop_binding"/>
    <property type="match status" value="1"/>
</dbReference>
<dbReference type="EMBL" id="FMYQ01000042">
    <property type="protein sequence ID" value="SDE32465.1"/>
    <property type="molecule type" value="Genomic_DNA"/>
</dbReference>
<dbReference type="InterPro" id="IPR041953">
    <property type="entry name" value="YdeP_MopB"/>
</dbReference>
<keyword evidence="4" id="KW-0004">4Fe-4S</keyword>
<accession>A0A1G7C208</accession>
<sequence length="781" mass="85951">MDKARHPPQSGTTEAGRKSDVYPYASGGWGSLKAVTKILVKEKAVVRDAAILPHQNKPDGFMCVSCSWAKPAHPHAFEFCESGAKATAWDTTAKRADRAFFKQHTVSELLEWHDHDLEDAGRLTEPMRYDAARDRYVPVSWDEAFEAIGARLRELDPASVVFYTSGRASLETSYMLQLFARMYGTNNLPDSSNMCHESTSVGLTQAIGVGVGTIGLDDFGQTDLMFFFGQNVGTNSPRMLHQLQDARKRGVPIITFNPLREPGLVAFANPQSPRDMLIPGDTQISTQYHQVRPGGDSAALAGLCKAVIAAHDEALANGTSDVLDVAFISEHTVGFEDFAAYVRATPWDEIERESGLARESIEAAARAYMQANAVIAHYGMGLTQHRLGVQNVRMLCNLLFLRGNEGKPGAGPSPVRGHSNVQGQRTVGITENPELAPLDQLARQFGFEPPREKGFNTIEAFEAMIEGKVRAVINLGGNLVRSVPDRLCTEPAWRSLPLTVNIATKLNRSHLAHGENAYVLPCLSRIEIDRSGGREQVVSMEDSTARFHGSRGVAEPASPHLRSEPAILAGLARATLGERSTVDWSAWSEDYSRVRTEMAKTWPEMFHDIETRMWTPGGFVRPLPARGRKWKTKSGKAEFCVPESLGEDPDMRESEPDALRLMTLRADGQFNTTLYNHDDRFRGVRGSRMVLLMNRDDMAARGIDSGDHVTLRTVAHDGVLREVAGLAAMPYDVPRGCLAGYYPECNPLLPLWHYAKESKVPGAKSIPVRVVEIDKTGRHGG</sequence>
<dbReference type="PANTHER" id="PTHR43105:SF4">
    <property type="entry name" value="PROTEIN YDEP"/>
    <property type="match status" value="1"/>
</dbReference>
<dbReference type="GO" id="GO:0045333">
    <property type="term" value="P:cellular respiration"/>
    <property type="evidence" value="ECO:0007669"/>
    <property type="project" value="UniProtKB-ARBA"/>
</dbReference>
<dbReference type="CDD" id="cd02787">
    <property type="entry name" value="MopB_CT_ydeP"/>
    <property type="match status" value="1"/>
</dbReference>
<evidence type="ECO:0000313" key="12">
    <source>
        <dbReference type="EMBL" id="SDE32465.1"/>
    </source>
</evidence>
<dbReference type="GO" id="GO:0016020">
    <property type="term" value="C:membrane"/>
    <property type="evidence" value="ECO:0007669"/>
    <property type="project" value="TreeGrafter"/>
</dbReference>
<evidence type="ECO:0000256" key="7">
    <source>
        <dbReference type="ARBA" id="ARBA00023002"/>
    </source>
</evidence>
<dbReference type="Gene3D" id="3.40.228.10">
    <property type="entry name" value="Dimethylsulfoxide Reductase, domain 2"/>
    <property type="match status" value="1"/>
</dbReference>
<dbReference type="SUPFAM" id="SSF53706">
    <property type="entry name" value="Formate dehydrogenase/DMSO reductase, domains 1-3"/>
    <property type="match status" value="1"/>
</dbReference>
<dbReference type="GO" id="GO:0008863">
    <property type="term" value="F:formate dehydrogenase (NAD+) activity"/>
    <property type="evidence" value="ECO:0007669"/>
    <property type="project" value="InterPro"/>
</dbReference>
<evidence type="ECO:0000256" key="9">
    <source>
        <dbReference type="ARBA" id="ARBA00023014"/>
    </source>
</evidence>
<evidence type="ECO:0000259" key="10">
    <source>
        <dbReference type="Pfam" id="PF00384"/>
    </source>
</evidence>
<dbReference type="InterPro" id="IPR050123">
    <property type="entry name" value="Prok_molybdopt-oxidoreductase"/>
</dbReference>
<dbReference type="Proteomes" id="UP000198908">
    <property type="component" value="Unassembled WGS sequence"/>
</dbReference>
<feature type="domain" description="Molybdopterin dinucleotide-binding" evidence="11">
    <location>
        <begin position="659"/>
        <end position="713"/>
    </location>
</feature>
<evidence type="ECO:0000256" key="5">
    <source>
        <dbReference type="ARBA" id="ARBA00022505"/>
    </source>
</evidence>
<evidence type="ECO:0000256" key="2">
    <source>
        <dbReference type="ARBA" id="ARBA00001966"/>
    </source>
</evidence>
<evidence type="ECO:0000256" key="3">
    <source>
        <dbReference type="ARBA" id="ARBA00010312"/>
    </source>
</evidence>
<dbReference type="STRING" id="416944.SAMN05421548_14212"/>